<dbReference type="SUPFAM" id="SSF55781">
    <property type="entry name" value="GAF domain-like"/>
    <property type="match status" value="1"/>
</dbReference>
<name>A0ABU2FM19_9EURY</name>
<proteinExistence type="predicted"/>
<dbReference type="Proteomes" id="UP001268864">
    <property type="component" value="Unassembled WGS sequence"/>
</dbReference>
<gene>
    <name evidence="3" type="ORF">NDI86_06705</name>
</gene>
<evidence type="ECO:0000259" key="2">
    <source>
        <dbReference type="Pfam" id="PF16926"/>
    </source>
</evidence>
<sequence>MHRRTLAGAGLGAAGLVLAGIQLVHAVQQTDIPVAIAVDGLPFAAMGVALVYAGYWLARDDAFEATATRVVVWGAGATVAFAAVAALLLFSQQVTMGGLDRAAFLTVDVLTVGALTGVLVGLYDAQSRQRRRELEAERDRVEAFGRKAADVNNYGRAIATAGSDDAIAAYITEAISSLTGISETAVLRVRDDEAELLSNTVRTADAQTVAELARAVREEPRGDVVAHERSPPVALGEGVSDVLTAVVTEDGETTTVVVAVDTGDAPTDEQDRKLLELVVAHATVRLDRLATQQVA</sequence>
<dbReference type="Pfam" id="PF16926">
    <property type="entry name" value="HisKA_4TM"/>
    <property type="match status" value="1"/>
</dbReference>
<reference evidence="3 4" key="1">
    <citation type="submission" date="2022-06" db="EMBL/GenBank/DDBJ databases">
        <title>Halomicroarcula sp. a new haloarchaeum isolate from saline soil.</title>
        <authorList>
            <person name="Strakova D."/>
            <person name="Galisteo C."/>
            <person name="Sanchez-Porro C."/>
            <person name="Ventosa A."/>
        </authorList>
    </citation>
    <scope>NUCLEOTIDE SEQUENCE [LARGE SCALE GENOMIC DNA]</scope>
    <source>
        <strain evidence="3 4">S3CR25-11</strain>
    </source>
</reference>
<keyword evidence="1" id="KW-1133">Transmembrane helix</keyword>
<evidence type="ECO:0000256" key="1">
    <source>
        <dbReference type="SAM" id="Phobius"/>
    </source>
</evidence>
<dbReference type="EMBL" id="JAMQOS010000002">
    <property type="protein sequence ID" value="MDS0281808.1"/>
    <property type="molecule type" value="Genomic_DNA"/>
</dbReference>
<dbReference type="InterPro" id="IPR031623">
    <property type="entry name" value="HisKA_4TM"/>
</dbReference>
<keyword evidence="4" id="KW-1185">Reference proteome</keyword>
<comment type="caution">
    <text evidence="3">The sequence shown here is derived from an EMBL/GenBank/DDBJ whole genome shotgun (WGS) entry which is preliminary data.</text>
</comment>
<organism evidence="3 4">
    <name type="scientific">Haloarcula onubensis</name>
    <dbReference type="NCBI Taxonomy" id="2950539"/>
    <lineage>
        <taxon>Archaea</taxon>
        <taxon>Methanobacteriati</taxon>
        <taxon>Methanobacteriota</taxon>
        <taxon>Stenosarchaea group</taxon>
        <taxon>Halobacteria</taxon>
        <taxon>Halobacteriales</taxon>
        <taxon>Haloarculaceae</taxon>
        <taxon>Haloarcula</taxon>
    </lineage>
</organism>
<feature type="transmembrane region" description="Helical" evidence="1">
    <location>
        <begin position="70"/>
        <end position="90"/>
    </location>
</feature>
<feature type="transmembrane region" description="Helical" evidence="1">
    <location>
        <begin position="36"/>
        <end position="58"/>
    </location>
</feature>
<dbReference type="RefSeq" id="WP_310899650.1">
    <property type="nucleotide sequence ID" value="NZ_JAMQOS010000002.1"/>
</dbReference>
<keyword evidence="1" id="KW-0472">Membrane</keyword>
<keyword evidence="1" id="KW-0812">Transmembrane</keyword>
<evidence type="ECO:0000313" key="3">
    <source>
        <dbReference type="EMBL" id="MDS0281808.1"/>
    </source>
</evidence>
<accession>A0ABU2FM19</accession>
<feature type="domain" description="Archaeal histidine kinase 4TM" evidence="2">
    <location>
        <begin position="11"/>
        <end position="129"/>
    </location>
</feature>
<feature type="transmembrane region" description="Helical" evidence="1">
    <location>
        <begin position="102"/>
        <end position="123"/>
    </location>
</feature>
<evidence type="ECO:0000313" key="4">
    <source>
        <dbReference type="Proteomes" id="UP001268864"/>
    </source>
</evidence>
<protein>
    <recommendedName>
        <fullName evidence="2">Archaeal histidine kinase 4TM domain-containing protein</fullName>
    </recommendedName>
</protein>